<keyword evidence="2" id="KW-0645">Protease</keyword>
<dbReference type="Gene3D" id="3.40.50.300">
    <property type="entry name" value="P-loop containing nucleotide triphosphate hydrolases"/>
    <property type="match status" value="1"/>
</dbReference>
<dbReference type="PANTHER" id="PTHR43718:SF2">
    <property type="entry name" value="LON PROTEASE HOMOLOG, MITOCHONDRIAL"/>
    <property type="match status" value="1"/>
</dbReference>
<proteinExistence type="predicted"/>
<dbReference type="SMART" id="SM00382">
    <property type="entry name" value="AAA"/>
    <property type="match status" value="1"/>
</dbReference>
<dbReference type="GO" id="GO:0003697">
    <property type="term" value="F:single-stranded DNA binding"/>
    <property type="evidence" value="ECO:0007669"/>
    <property type="project" value="TreeGrafter"/>
</dbReference>
<dbReference type="InterPro" id="IPR003959">
    <property type="entry name" value="ATPase_AAA_core"/>
</dbReference>
<dbReference type="GO" id="GO:0005524">
    <property type="term" value="F:ATP binding"/>
    <property type="evidence" value="ECO:0007669"/>
    <property type="project" value="InterPro"/>
</dbReference>
<dbReference type="OrthoDB" id="5297432at2"/>
<evidence type="ECO:0000259" key="1">
    <source>
        <dbReference type="SMART" id="SM00382"/>
    </source>
</evidence>
<name>A0A380WBI7_AFIFE</name>
<dbReference type="GO" id="GO:0006515">
    <property type="term" value="P:protein quality control for misfolded or incompletely synthesized proteins"/>
    <property type="evidence" value="ECO:0007669"/>
    <property type="project" value="TreeGrafter"/>
</dbReference>
<dbReference type="GO" id="GO:0051131">
    <property type="term" value="P:chaperone-mediated protein complex assembly"/>
    <property type="evidence" value="ECO:0007669"/>
    <property type="project" value="TreeGrafter"/>
</dbReference>
<dbReference type="EC" id="3.4.21.53" evidence="2"/>
<protein>
    <submittedName>
        <fullName evidence="2">Lon protease</fullName>
        <ecNumber evidence="2">3.4.21.53</ecNumber>
    </submittedName>
</protein>
<gene>
    <name evidence="2" type="primary">lon_3</name>
    <name evidence="2" type="ORF">NCTC12722_03217</name>
</gene>
<dbReference type="InterPro" id="IPR027417">
    <property type="entry name" value="P-loop_NTPase"/>
</dbReference>
<accession>A0A380WBI7</accession>
<dbReference type="GO" id="GO:0004252">
    <property type="term" value="F:serine-type endopeptidase activity"/>
    <property type="evidence" value="ECO:0007669"/>
    <property type="project" value="UniProtKB-EC"/>
</dbReference>
<dbReference type="InterPro" id="IPR027065">
    <property type="entry name" value="Lon_Prtase"/>
</dbReference>
<dbReference type="GO" id="GO:0004176">
    <property type="term" value="F:ATP-dependent peptidase activity"/>
    <property type="evidence" value="ECO:0007669"/>
    <property type="project" value="InterPro"/>
</dbReference>
<reference evidence="2 3" key="1">
    <citation type="submission" date="2018-06" db="EMBL/GenBank/DDBJ databases">
        <authorList>
            <consortium name="Pathogen Informatics"/>
            <person name="Doyle S."/>
        </authorList>
    </citation>
    <scope>NUCLEOTIDE SEQUENCE [LARGE SCALE GENOMIC DNA]</scope>
    <source>
        <strain evidence="2 3">NCTC12722</strain>
    </source>
</reference>
<dbReference type="PANTHER" id="PTHR43718">
    <property type="entry name" value="LON PROTEASE"/>
    <property type="match status" value="1"/>
</dbReference>
<feature type="domain" description="AAA+ ATPase" evidence="1">
    <location>
        <begin position="53"/>
        <end position="202"/>
    </location>
</feature>
<dbReference type="RefSeq" id="WP_002716826.1">
    <property type="nucleotide sequence ID" value="NZ_UFSI01000001.1"/>
</dbReference>
<sequence length="267" mass="29871">MTRTYKSAINSPLPLTLAPPLPKVRATLLFEFPHAREVIDTILSDLIGQRGVRLKPTLLVGQPGAGKSRFARRLAEELGLIVWRVDGAQSDGSIFAGTDRRWHSTEPCHPFMALHRAGHANPLVLIDELEKAATRSDHGRLRDCLLGFFEPETAARYPDPALQTTLDLSHVNYIMTANSTDSLPSPLRDRLRVISFPSPQARDLEALLPAVLAGIALERQLDPRWITPLDGDEHRATAQYWYGGSVRQLKRIVEVILKEREKESVRN</sequence>
<organism evidence="2 3">
    <name type="scientific">Afipia felis</name>
    <name type="common">Cat scratch disease bacillus</name>
    <dbReference type="NCBI Taxonomy" id="1035"/>
    <lineage>
        <taxon>Bacteria</taxon>
        <taxon>Pseudomonadati</taxon>
        <taxon>Pseudomonadota</taxon>
        <taxon>Alphaproteobacteria</taxon>
        <taxon>Hyphomicrobiales</taxon>
        <taxon>Nitrobacteraceae</taxon>
        <taxon>Afipia</taxon>
    </lineage>
</organism>
<keyword evidence="2" id="KW-0378">Hydrolase</keyword>
<evidence type="ECO:0000313" key="2">
    <source>
        <dbReference type="EMBL" id="SUU85999.1"/>
    </source>
</evidence>
<evidence type="ECO:0000313" key="3">
    <source>
        <dbReference type="Proteomes" id="UP000254343"/>
    </source>
</evidence>
<dbReference type="AlphaFoldDB" id="A0A380WBI7"/>
<dbReference type="EMBL" id="UIGB01000001">
    <property type="protein sequence ID" value="SUU85999.1"/>
    <property type="molecule type" value="Genomic_DNA"/>
</dbReference>
<dbReference type="GO" id="GO:0016887">
    <property type="term" value="F:ATP hydrolysis activity"/>
    <property type="evidence" value="ECO:0007669"/>
    <property type="project" value="InterPro"/>
</dbReference>
<dbReference type="InterPro" id="IPR003593">
    <property type="entry name" value="AAA+_ATPase"/>
</dbReference>
<dbReference type="Pfam" id="PF00004">
    <property type="entry name" value="AAA"/>
    <property type="match status" value="1"/>
</dbReference>
<dbReference type="Proteomes" id="UP000254343">
    <property type="component" value="Unassembled WGS sequence"/>
</dbReference>
<dbReference type="GO" id="GO:0007005">
    <property type="term" value="P:mitochondrion organization"/>
    <property type="evidence" value="ECO:0007669"/>
    <property type="project" value="TreeGrafter"/>
</dbReference>
<dbReference type="SUPFAM" id="SSF52540">
    <property type="entry name" value="P-loop containing nucleoside triphosphate hydrolases"/>
    <property type="match status" value="1"/>
</dbReference>